<comment type="catalytic activity">
    <reaction evidence="11">
        <text>S-ubiquitinyl-[E1 ubiquitin-activating enzyme]-L-cysteine + [acceptor protein]-L-lysine = [E1 ubiquitin-activating enzyme]-L-cysteine + N(6)-monoubiquitinyl-[acceptor protein]-L-lysine.</text>
        <dbReference type="EC" id="2.3.2.24"/>
    </reaction>
</comment>
<dbReference type="SMART" id="SM00212">
    <property type="entry name" value="UBCc"/>
    <property type="match status" value="1"/>
</dbReference>
<dbReference type="STRING" id="10228.B3RV97"/>
<evidence type="ECO:0000256" key="9">
    <source>
        <dbReference type="ARBA" id="ARBA00022843"/>
    </source>
</evidence>
<feature type="compositionally biased region" description="Polar residues" evidence="21">
    <location>
        <begin position="20"/>
        <end position="31"/>
    </location>
</feature>
<keyword evidence="7 20" id="KW-0833">Ubl conjugation pathway</keyword>
<accession>B3RV97</accession>
<dbReference type="EC" id="2.3.2.24" evidence="12"/>
<evidence type="ECO:0000256" key="13">
    <source>
        <dbReference type="ARBA" id="ARBA00039887"/>
    </source>
</evidence>
<evidence type="ECO:0000256" key="4">
    <source>
        <dbReference type="ARBA" id="ARBA00022679"/>
    </source>
</evidence>
<feature type="domain" description="UBC core" evidence="22">
    <location>
        <begin position="30"/>
        <end position="179"/>
    </location>
</feature>
<dbReference type="SUPFAM" id="SSF54495">
    <property type="entry name" value="UBC-like"/>
    <property type="match status" value="1"/>
</dbReference>
<evidence type="ECO:0000256" key="1">
    <source>
        <dbReference type="ARBA" id="ARBA00000485"/>
    </source>
</evidence>
<protein>
    <recommendedName>
        <fullName evidence="13">Ubiquitin-conjugating enzyme E2 C</fullName>
        <ecNumber evidence="2">2.3.2.23</ecNumber>
        <ecNumber evidence="12">2.3.2.24</ecNumber>
    </recommendedName>
    <alternativeName>
        <fullName evidence="17">(E3-independent) E2 ubiquitin-conjugating enzyme C</fullName>
    </alternativeName>
    <alternativeName>
        <fullName evidence="14">E2 ubiquitin-conjugating enzyme C</fullName>
    </alternativeName>
    <alternativeName>
        <fullName evidence="16">Ubiquitin carrier protein C</fullName>
    </alternativeName>
    <alternativeName>
        <fullName evidence="15">Ubiquitin-protein ligase C</fullName>
    </alternativeName>
</protein>
<comment type="similarity">
    <text evidence="20">Belongs to the ubiquitin-conjugating enzyme family.</text>
</comment>
<proteinExistence type="inferred from homology"/>
<dbReference type="GO" id="GO:0051301">
    <property type="term" value="P:cell division"/>
    <property type="evidence" value="ECO:0007669"/>
    <property type="project" value="UniProtKB-KW"/>
</dbReference>
<dbReference type="InterPro" id="IPR000608">
    <property type="entry name" value="UBC"/>
</dbReference>
<dbReference type="Proteomes" id="UP000009022">
    <property type="component" value="Unassembled WGS sequence"/>
</dbReference>
<dbReference type="PROSITE" id="PS00183">
    <property type="entry name" value="UBC_1"/>
    <property type="match status" value="1"/>
</dbReference>
<dbReference type="GO" id="GO:0061631">
    <property type="term" value="F:ubiquitin conjugating enzyme activity"/>
    <property type="evidence" value="ECO:0000318"/>
    <property type="project" value="GO_Central"/>
</dbReference>
<organism evidence="23 24">
    <name type="scientific">Trichoplax adhaerens</name>
    <name type="common">Trichoplax reptans</name>
    <dbReference type="NCBI Taxonomy" id="10228"/>
    <lineage>
        <taxon>Eukaryota</taxon>
        <taxon>Metazoa</taxon>
        <taxon>Placozoa</taxon>
        <taxon>Uniplacotomia</taxon>
        <taxon>Trichoplacea</taxon>
        <taxon>Trichoplacidae</taxon>
        <taxon>Trichoplax</taxon>
    </lineage>
</organism>
<dbReference type="GO" id="GO:0031145">
    <property type="term" value="P:anaphase-promoting complex-dependent catabolic process"/>
    <property type="evidence" value="ECO:0000318"/>
    <property type="project" value="GO_Central"/>
</dbReference>
<dbReference type="GO" id="GO:0030071">
    <property type="term" value="P:regulation of mitotic metaphase/anaphase transition"/>
    <property type="evidence" value="ECO:0000318"/>
    <property type="project" value="GO_Central"/>
</dbReference>
<dbReference type="EC" id="2.3.2.23" evidence="2"/>
<evidence type="ECO:0000256" key="21">
    <source>
        <dbReference type="SAM" id="MobiDB-lite"/>
    </source>
</evidence>
<dbReference type="FunCoup" id="B3RV97">
    <property type="interactions" value="869"/>
</dbReference>
<dbReference type="PROSITE" id="PS50127">
    <property type="entry name" value="UBC_2"/>
    <property type="match status" value="1"/>
</dbReference>
<dbReference type="GeneID" id="6752710"/>
<gene>
    <name evidence="23" type="ORF">TRIADDRAFT_55577</name>
</gene>
<keyword evidence="24" id="KW-1185">Reference proteome</keyword>
<dbReference type="PANTHER" id="PTHR24067">
    <property type="entry name" value="UBIQUITIN-CONJUGATING ENZYME E2"/>
    <property type="match status" value="1"/>
</dbReference>
<keyword evidence="8 20" id="KW-0067">ATP-binding</keyword>
<keyword evidence="9" id="KW-0832">Ubl conjugation</keyword>
<dbReference type="OrthoDB" id="10253686at2759"/>
<evidence type="ECO:0000256" key="14">
    <source>
        <dbReference type="ARBA" id="ARBA00041791"/>
    </source>
</evidence>
<dbReference type="GO" id="GO:0005524">
    <property type="term" value="F:ATP binding"/>
    <property type="evidence" value="ECO:0007669"/>
    <property type="project" value="UniProtKB-UniRule"/>
</dbReference>
<dbReference type="RefSeq" id="XP_002111497.1">
    <property type="nucleotide sequence ID" value="XM_002111461.1"/>
</dbReference>
<dbReference type="AlphaFoldDB" id="B3RV97"/>
<dbReference type="OMA" id="PKDNHAV"/>
<evidence type="ECO:0000259" key="22">
    <source>
        <dbReference type="PROSITE" id="PS50127"/>
    </source>
</evidence>
<feature type="compositionally biased region" description="Polar residues" evidence="21">
    <location>
        <begin position="1"/>
        <end position="11"/>
    </location>
</feature>
<dbReference type="eggNOG" id="KOG0421">
    <property type="taxonomic scope" value="Eukaryota"/>
</dbReference>
<evidence type="ECO:0000256" key="2">
    <source>
        <dbReference type="ARBA" id="ARBA00012486"/>
    </source>
</evidence>
<dbReference type="KEGG" id="tad:TRIADDRAFT_55577"/>
<dbReference type="CTD" id="6752710"/>
<evidence type="ECO:0000256" key="3">
    <source>
        <dbReference type="ARBA" id="ARBA00022618"/>
    </source>
</evidence>
<dbReference type="Gene3D" id="3.10.110.10">
    <property type="entry name" value="Ubiquitin Conjugating Enzyme"/>
    <property type="match status" value="1"/>
</dbReference>
<evidence type="ECO:0000256" key="10">
    <source>
        <dbReference type="ARBA" id="ARBA00023306"/>
    </source>
</evidence>
<name>B3RV97_TRIAD</name>
<dbReference type="Pfam" id="PF00179">
    <property type="entry name" value="UQ_con"/>
    <property type="match status" value="1"/>
</dbReference>
<dbReference type="CDD" id="cd23791">
    <property type="entry name" value="UBCc_UBE2C"/>
    <property type="match status" value="1"/>
</dbReference>
<feature type="region of interest" description="Disordered" evidence="21">
    <location>
        <begin position="1"/>
        <end position="31"/>
    </location>
</feature>
<evidence type="ECO:0000256" key="20">
    <source>
        <dbReference type="RuleBase" id="RU362109"/>
    </source>
</evidence>
<reference evidence="23 24" key="1">
    <citation type="journal article" date="2008" name="Nature">
        <title>The Trichoplax genome and the nature of placozoans.</title>
        <authorList>
            <person name="Srivastava M."/>
            <person name="Begovic E."/>
            <person name="Chapman J."/>
            <person name="Putnam N.H."/>
            <person name="Hellsten U."/>
            <person name="Kawashima T."/>
            <person name="Kuo A."/>
            <person name="Mitros T."/>
            <person name="Salamov A."/>
            <person name="Carpenter M.L."/>
            <person name="Signorovitch A.Y."/>
            <person name="Moreno M.A."/>
            <person name="Kamm K."/>
            <person name="Grimwood J."/>
            <person name="Schmutz J."/>
            <person name="Shapiro H."/>
            <person name="Grigoriev I.V."/>
            <person name="Buss L.W."/>
            <person name="Schierwater B."/>
            <person name="Dellaporta S.L."/>
            <person name="Rokhsar D.S."/>
        </authorList>
    </citation>
    <scope>NUCLEOTIDE SEQUENCE [LARGE SCALE GENOMIC DNA]</scope>
    <source>
        <strain evidence="23 24">Grell-BS-1999</strain>
    </source>
</reference>
<keyword evidence="4" id="KW-0808">Transferase</keyword>
<dbReference type="PhylomeDB" id="B3RV97"/>
<evidence type="ECO:0000256" key="8">
    <source>
        <dbReference type="ARBA" id="ARBA00022840"/>
    </source>
</evidence>
<evidence type="ECO:0000256" key="16">
    <source>
        <dbReference type="ARBA" id="ARBA00042389"/>
    </source>
</evidence>
<dbReference type="FunFam" id="3.10.110.10:FF:000039">
    <property type="entry name" value="Ubiquitin-conjugating enzyme E2 C"/>
    <property type="match status" value="1"/>
</dbReference>
<evidence type="ECO:0000256" key="15">
    <source>
        <dbReference type="ARBA" id="ARBA00042312"/>
    </source>
</evidence>
<keyword evidence="10" id="KW-0131">Cell cycle</keyword>
<evidence type="ECO:0000313" key="23">
    <source>
        <dbReference type="EMBL" id="EDV25464.1"/>
    </source>
</evidence>
<dbReference type="InterPro" id="IPR016135">
    <property type="entry name" value="UBQ-conjugating_enzyme/RWD"/>
</dbReference>
<evidence type="ECO:0000256" key="17">
    <source>
        <dbReference type="ARBA" id="ARBA00042725"/>
    </source>
</evidence>
<feature type="active site" description="Glycyl thioester intermediate" evidence="19">
    <location>
        <position position="114"/>
    </location>
</feature>
<dbReference type="InterPro" id="IPR023313">
    <property type="entry name" value="UBQ-conjugating_AS"/>
</dbReference>
<keyword evidence="6" id="KW-0498">Mitosis</keyword>
<comment type="catalytic activity">
    <reaction evidence="1">
        <text>S-ubiquitinyl-[E1 ubiquitin-activating enzyme]-L-cysteine + [E2 ubiquitin-conjugating enzyme]-L-cysteine = [E1 ubiquitin-activating enzyme]-L-cysteine + S-ubiquitinyl-[E2 ubiquitin-conjugating enzyme]-L-cysteine.</text>
        <dbReference type="EC" id="2.3.2.23"/>
    </reaction>
</comment>
<dbReference type="HOGENOM" id="CLU_030988_9_2_1"/>
<sequence length="180" mass="20371">MSTQNRNPSHNSDAKKTGEATKTSLKDGSSVTKRLQRELMTLMMSGDYGISAFPDNNNMFRWIGTIIGAKGTVYDSLEYKLTLEFPSGYPYKAPTIRFETPCYHPNVDQWGNICLDILKEEWSALYDVRSILVSLQSLLGEPNVKSPLNTQAASLWENQEEYKKVLLEKYRSATSQSKSK</sequence>
<evidence type="ECO:0000256" key="12">
    <source>
        <dbReference type="ARBA" id="ARBA00039076"/>
    </source>
</evidence>
<evidence type="ECO:0000256" key="5">
    <source>
        <dbReference type="ARBA" id="ARBA00022741"/>
    </source>
</evidence>
<comment type="function">
    <text evidence="18">Accepts ubiquitin from the E1 complex and catalyzes its covalent attachment to other proteins. In vitro catalyzes 'Lys-11'- and 'Lys-48'-linked polyubiquitination. Acts as an essential factor of the anaphase promoting complex/cyclosome (APC/C), a cell cycle-regulated ubiquitin ligase that controls progression through mitosis. Acts by initiating 'Lys-11'-linked polyubiquitin chains on APC/C substrates, leading to the degradation of APC/C substrates by the proteasome and promoting mitotic exit.</text>
</comment>
<keyword evidence="3" id="KW-0132">Cell division</keyword>
<evidence type="ECO:0000256" key="19">
    <source>
        <dbReference type="PROSITE-ProRule" id="PRU10133"/>
    </source>
</evidence>
<keyword evidence="5 20" id="KW-0547">Nucleotide-binding</keyword>
<evidence type="ECO:0000256" key="6">
    <source>
        <dbReference type="ARBA" id="ARBA00022776"/>
    </source>
</evidence>
<dbReference type="EMBL" id="DS985244">
    <property type="protein sequence ID" value="EDV25464.1"/>
    <property type="molecule type" value="Genomic_DNA"/>
</dbReference>
<dbReference type="GO" id="GO:0000209">
    <property type="term" value="P:protein polyubiquitination"/>
    <property type="evidence" value="ECO:0000318"/>
    <property type="project" value="GO_Central"/>
</dbReference>
<evidence type="ECO:0000256" key="18">
    <source>
        <dbReference type="ARBA" id="ARBA00058373"/>
    </source>
</evidence>
<evidence type="ECO:0000256" key="7">
    <source>
        <dbReference type="ARBA" id="ARBA00022786"/>
    </source>
</evidence>
<dbReference type="GO" id="GO:0005634">
    <property type="term" value="C:nucleus"/>
    <property type="evidence" value="ECO:0000318"/>
    <property type="project" value="GO_Central"/>
</dbReference>
<dbReference type="InParanoid" id="B3RV97"/>
<evidence type="ECO:0000256" key="11">
    <source>
        <dbReference type="ARBA" id="ARBA00035845"/>
    </source>
</evidence>
<evidence type="ECO:0000313" key="24">
    <source>
        <dbReference type="Proteomes" id="UP000009022"/>
    </source>
</evidence>
<dbReference type="InterPro" id="IPR050113">
    <property type="entry name" value="Ub_conjugating_enzyme"/>
</dbReference>